<accession>A0ABW3W5M4</accession>
<dbReference type="Proteomes" id="UP001597229">
    <property type="component" value="Unassembled WGS sequence"/>
</dbReference>
<evidence type="ECO:0000256" key="10">
    <source>
        <dbReference type="ARBA" id="ARBA00030803"/>
    </source>
</evidence>
<dbReference type="Pfam" id="PF13490">
    <property type="entry name" value="zf-HC2"/>
    <property type="match status" value="1"/>
</dbReference>
<evidence type="ECO:0000256" key="3">
    <source>
        <dbReference type="ARBA" id="ARBA00022475"/>
    </source>
</evidence>
<gene>
    <name evidence="14" type="ORF">ACFQ3F_22570</name>
</gene>
<keyword evidence="8" id="KW-0804">Transcription</keyword>
<organism evidence="14 15">
    <name type="scientific">Nocardioides ginsengisoli</name>
    <dbReference type="NCBI Taxonomy" id="363868"/>
    <lineage>
        <taxon>Bacteria</taxon>
        <taxon>Bacillati</taxon>
        <taxon>Actinomycetota</taxon>
        <taxon>Actinomycetes</taxon>
        <taxon>Propionibacteriales</taxon>
        <taxon>Nocardioidaceae</taxon>
        <taxon>Nocardioides</taxon>
    </lineage>
</organism>
<evidence type="ECO:0000256" key="11">
    <source>
        <dbReference type="SAM" id="Phobius"/>
    </source>
</evidence>
<comment type="caution">
    <text evidence="14">The sequence shown here is derived from an EMBL/GenBank/DDBJ whole genome shotgun (WGS) entry which is preliminary data.</text>
</comment>
<name>A0ABW3W5M4_9ACTN</name>
<feature type="domain" description="Putative zinc-finger" evidence="13">
    <location>
        <begin position="7"/>
        <end position="36"/>
    </location>
</feature>
<dbReference type="Gene3D" id="1.10.10.1320">
    <property type="entry name" value="Anti-sigma factor, zinc-finger domain"/>
    <property type="match status" value="1"/>
</dbReference>
<dbReference type="Pfam" id="PF10099">
    <property type="entry name" value="RskA_C"/>
    <property type="match status" value="1"/>
</dbReference>
<evidence type="ECO:0000256" key="9">
    <source>
        <dbReference type="ARBA" id="ARBA00029829"/>
    </source>
</evidence>
<evidence type="ECO:0000256" key="4">
    <source>
        <dbReference type="ARBA" id="ARBA00022692"/>
    </source>
</evidence>
<evidence type="ECO:0000256" key="5">
    <source>
        <dbReference type="ARBA" id="ARBA00022989"/>
    </source>
</evidence>
<evidence type="ECO:0000259" key="12">
    <source>
        <dbReference type="Pfam" id="PF10099"/>
    </source>
</evidence>
<protein>
    <recommendedName>
        <fullName evidence="10">Regulator of SigK</fullName>
    </recommendedName>
    <alternativeName>
        <fullName evidence="9">Sigma-K anti-sigma factor RskA</fullName>
    </alternativeName>
</protein>
<evidence type="ECO:0000256" key="8">
    <source>
        <dbReference type="ARBA" id="ARBA00023163"/>
    </source>
</evidence>
<dbReference type="InterPro" id="IPR051474">
    <property type="entry name" value="Anti-sigma-K/W_factor"/>
</dbReference>
<evidence type="ECO:0000256" key="6">
    <source>
        <dbReference type="ARBA" id="ARBA00023015"/>
    </source>
</evidence>
<evidence type="ECO:0000256" key="1">
    <source>
        <dbReference type="ARBA" id="ARBA00004167"/>
    </source>
</evidence>
<reference evidence="15" key="1">
    <citation type="journal article" date="2019" name="Int. J. Syst. Evol. Microbiol.">
        <title>The Global Catalogue of Microorganisms (GCM) 10K type strain sequencing project: providing services to taxonomists for standard genome sequencing and annotation.</title>
        <authorList>
            <consortium name="The Broad Institute Genomics Platform"/>
            <consortium name="The Broad Institute Genome Sequencing Center for Infectious Disease"/>
            <person name="Wu L."/>
            <person name="Ma J."/>
        </authorList>
    </citation>
    <scope>NUCLEOTIDE SEQUENCE [LARGE SCALE GENOMIC DNA]</scope>
    <source>
        <strain evidence="15">CCUG 52478</strain>
    </source>
</reference>
<keyword evidence="6" id="KW-0805">Transcription regulation</keyword>
<dbReference type="EMBL" id="JBHTLX010000025">
    <property type="protein sequence ID" value="MFD1250593.1"/>
    <property type="molecule type" value="Genomic_DNA"/>
</dbReference>
<evidence type="ECO:0000256" key="7">
    <source>
        <dbReference type="ARBA" id="ARBA00023136"/>
    </source>
</evidence>
<dbReference type="PANTHER" id="PTHR37461:SF1">
    <property type="entry name" value="ANTI-SIGMA-K FACTOR RSKA"/>
    <property type="match status" value="1"/>
</dbReference>
<dbReference type="RefSeq" id="WP_367920575.1">
    <property type="nucleotide sequence ID" value="NZ_BAABAC010000034.1"/>
</dbReference>
<keyword evidence="4 11" id="KW-0812">Transmembrane</keyword>
<evidence type="ECO:0000256" key="2">
    <source>
        <dbReference type="ARBA" id="ARBA00004236"/>
    </source>
</evidence>
<keyword evidence="7 11" id="KW-0472">Membrane</keyword>
<evidence type="ECO:0000259" key="13">
    <source>
        <dbReference type="Pfam" id="PF13490"/>
    </source>
</evidence>
<comment type="subcellular location">
    <subcellularLocation>
        <location evidence="2">Cell membrane</location>
    </subcellularLocation>
    <subcellularLocation>
        <location evidence="1">Membrane</location>
        <topology evidence="1">Single-pass membrane protein</topology>
    </subcellularLocation>
</comment>
<evidence type="ECO:0000313" key="15">
    <source>
        <dbReference type="Proteomes" id="UP001597229"/>
    </source>
</evidence>
<keyword evidence="3" id="KW-1003">Cell membrane</keyword>
<keyword evidence="15" id="KW-1185">Reference proteome</keyword>
<evidence type="ECO:0000313" key="14">
    <source>
        <dbReference type="EMBL" id="MFD1250593.1"/>
    </source>
</evidence>
<feature type="transmembrane region" description="Helical" evidence="11">
    <location>
        <begin position="93"/>
        <end position="112"/>
    </location>
</feature>
<dbReference type="InterPro" id="IPR041916">
    <property type="entry name" value="Anti_sigma_zinc_sf"/>
</dbReference>
<keyword evidence="5 11" id="KW-1133">Transmembrane helix</keyword>
<feature type="domain" description="Anti-sigma K factor RskA C-terminal" evidence="12">
    <location>
        <begin position="96"/>
        <end position="230"/>
    </location>
</feature>
<dbReference type="PANTHER" id="PTHR37461">
    <property type="entry name" value="ANTI-SIGMA-K FACTOR RSKA"/>
    <property type="match status" value="1"/>
</dbReference>
<proteinExistence type="predicted"/>
<dbReference type="InterPro" id="IPR027383">
    <property type="entry name" value="Znf_put"/>
</dbReference>
<sequence>MTDHDHALSGAYAVDALDADERARFEAHLTTCADCRAEVDSLREAAALLGADDVVAPPPSLRDDILAGIDRIRPLPPVTGTVTPLRRRHRLPLLMSAAAAVVLLLGVGLAWLRPWHDEQPARLTAAERILAAPDATRLEKSFPDGSRATVVLSRSEGKALIRTKAMALAPAGKAYELWLQTPAGVMEPAGLMPDQPDTTYVLKGDATDATGIGITVEPDGGSPQPTSAPIALFALDS</sequence>
<dbReference type="InterPro" id="IPR018764">
    <property type="entry name" value="RskA_C"/>
</dbReference>